<dbReference type="GO" id="GO:0022857">
    <property type="term" value="F:transmembrane transporter activity"/>
    <property type="evidence" value="ECO:0007669"/>
    <property type="project" value="InterPro"/>
</dbReference>
<dbReference type="GO" id="GO:0030695">
    <property type="term" value="F:GTPase regulator activity"/>
    <property type="evidence" value="ECO:0007669"/>
    <property type="project" value="UniProtKB-ARBA"/>
</dbReference>
<feature type="compositionally biased region" description="Polar residues" evidence="10">
    <location>
        <begin position="1515"/>
        <end position="1526"/>
    </location>
</feature>
<feature type="compositionally biased region" description="Basic and acidic residues" evidence="10">
    <location>
        <begin position="1539"/>
        <end position="1550"/>
    </location>
</feature>
<keyword evidence="8 11" id="KW-0472">Membrane</keyword>
<keyword evidence="3" id="KW-0813">Transport</keyword>
<evidence type="ECO:0000313" key="15">
    <source>
        <dbReference type="Proteomes" id="UP000650533"/>
    </source>
</evidence>
<dbReference type="SUPFAM" id="SSF48350">
    <property type="entry name" value="GTPase activation domain, GAP"/>
    <property type="match status" value="1"/>
</dbReference>
<dbReference type="Pfam" id="PF00412">
    <property type="entry name" value="LIM"/>
    <property type="match status" value="2"/>
</dbReference>
<feature type="region of interest" description="Disordered" evidence="10">
    <location>
        <begin position="1033"/>
        <end position="1071"/>
    </location>
</feature>
<feature type="domain" description="LIM zinc-binding" evidence="12">
    <location>
        <begin position="442"/>
        <end position="504"/>
    </location>
</feature>
<dbReference type="EMBL" id="CP059659">
    <property type="protein sequence ID" value="QRW17011.1"/>
    <property type="molecule type" value="Genomic_DNA"/>
</dbReference>
<feature type="compositionally biased region" description="Polar residues" evidence="10">
    <location>
        <begin position="1488"/>
        <end position="1504"/>
    </location>
</feature>
<dbReference type="PROSITE" id="PS00478">
    <property type="entry name" value="LIM_DOMAIN_1"/>
    <property type="match status" value="2"/>
</dbReference>
<dbReference type="PROSITE" id="PS50238">
    <property type="entry name" value="RHOGAP"/>
    <property type="match status" value="1"/>
</dbReference>
<dbReference type="KEGG" id="rsx:RhiXN_05013"/>
<organism evidence="14 15">
    <name type="scientific">Rhizoctonia solani</name>
    <dbReference type="NCBI Taxonomy" id="456999"/>
    <lineage>
        <taxon>Eukaryota</taxon>
        <taxon>Fungi</taxon>
        <taxon>Dikarya</taxon>
        <taxon>Basidiomycota</taxon>
        <taxon>Agaricomycotina</taxon>
        <taxon>Agaricomycetes</taxon>
        <taxon>Cantharellales</taxon>
        <taxon>Ceratobasidiaceae</taxon>
        <taxon>Rhizoctonia</taxon>
    </lineage>
</organism>
<dbReference type="SMART" id="SM00132">
    <property type="entry name" value="LIM"/>
    <property type="match status" value="2"/>
</dbReference>
<keyword evidence="5 9" id="KW-0479">Metal-binding</keyword>
<evidence type="ECO:0000259" key="12">
    <source>
        <dbReference type="PROSITE" id="PS50023"/>
    </source>
</evidence>
<proteinExistence type="inferred from homology"/>
<keyword evidence="6 9" id="KW-0862">Zinc</keyword>
<dbReference type="PANTHER" id="PTHR14233:SF4">
    <property type="entry name" value="SOLUTE CARRIER FAMILY 35 MEMBER F2"/>
    <property type="match status" value="1"/>
</dbReference>
<keyword evidence="4 11" id="KW-0812">Transmembrane</keyword>
<dbReference type="InterPro" id="IPR052221">
    <property type="entry name" value="SLC35F_Transporter"/>
</dbReference>
<feature type="transmembrane region" description="Helical" evidence="11">
    <location>
        <begin position="70"/>
        <end position="95"/>
    </location>
</feature>
<gene>
    <name evidence="14" type="ORF">RhiXN_05013</name>
</gene>
<dbReference type="GO" id="GO:0046872">
    <property type="term" value="F:metal ion binding"/>
    <property type="evidence" value="ECO:0007669"/>
    <property type="project" value="UniProtKB-KW"/>
</dbReference>
<comment type="similarity">
    <text evidence="2">Belongs to the SLC35F solute transporter family.</text>
</comment>
<evidence type="ECO:0000256" key="8">
    <source>
        <dbReference type="ARBA" id="ARBA00023136"/>
    </source>
</evidence>
<sequence length="1595" mass="176395">MNAQEPQIERSQSSSSSIKSGKINQENDRVQSQDEEQGLKPGPTRARLLVVWKFLGERGCTPRSVLTRRFVLALLGGQLVSICITCTSVTTTELVNRGWSLPATQTFFLYFALFIVYTPYTIFKYGFKGWGNLIIKDGWKWLGMLVASDRLTGTGQYPASSMVKGDLFMLAGATLYGFTNATEEFLVRKRPLYEVVGQLGMYGMIINAIQASGLEHKEMRNVTWNGGVIGLLFAYTIAMFILYTTAPLIYRAASSVYYNLSLLSSDFYGLLFGLGLYHYRPYWLYFVAFAVIIFGLIAYFWHSTPEEQGTLDPQMPGPAKQPGGLPDEDVYLPPRRVDGASRPSSPAKQSFYSARTPPGSPRIPAASLQPMANGNSSPGRSPSPSPSPGYLAPAPGSRPSTPSGSRIMGSARSDDSHTLLSPSAMSGGPPPSSNTSHSTGANLCSACGQPMTAQFVRALGTVFHLECFRCRDCNSVVASKFFPIDGPDGRQHPLCERDYFKRLNLICAKCDMALRGSYITACDKKYHVEHFTCSVCPTLFGPQDSYYEHEGAVFCHWHYSTRFAVKCVGCNSAILKQFVEINRNQRDSAFHPECYLIHKVRLSCILLSVLTARLPPVLECQGRRPPPVLPIHPPPEPFDSSSPAPTQLTYIAEEQQTTAQSLKAAQVKMEAQVYAIWTNLSAFEESSAACISDMLTQVSAGIYLDAIRMAEKFILHVEVLFAAIDEIEDRFAALSSKGMSHVREARMLCRKTVDLFTLLSHSSSSDPKHSGQGMSQELLALVTGLAHYLKILIRIALTGSLKLERELGDGGIALGRFLERMKALAKSGGDVRARRLSSPPNEPNGNDPSDSIVAYGYRSLAPEVAGESPFAGPAGLLMSSPSDLCTVCGLTVEEDCVRLGTYQRWHTTCIKCAQDDCTRTAVAPLPPHLQAPEKKPDDEEGGTKKVSSVRRPPAEVGRFIYEPSEGEPVTGFEAVSRLEQYAFLLNVALRRLFLLLKKRGAIGIEELSSNSPSSHHRDSGVVPMKSVHLDRKLSATARLPKRSTIVESPTGKVAQRTDVGAQKSSAQHQGSTIVMGPSAPPSQAGSMHHVPLTNSVPVTLRQPTPRAPNQIQTQPRPPFARNNTQVRIVDDSLVSPVGEDHQYERTESGEGLTLGDIPQLVEAEQRRSLPRQGSRRMIAELGPLEQLVVKHAAVQSLLRTPIRDAIDMDELGELLELKKNTFWGKLFKGGKDKQGIKKKGIFGVPLELLVEREGVDSMLGASRATVRVPTFVEDIVSAMKQMDMSVEGIFRKNGNIRRMNQVIEAIDRDPTSVEFAQENPVQLAALLKKFLREMPDPLLTYRLYKVWLAVQSVNASDKEKTRMLHLVTILLPKSHRDTLEVLFVFLKWVSLFSHVDEETGSKMDLVNLATVITPSILYSKGRDAAREESFMAIGVVTRLLEDQDQFFSVPDDFLWFLGNMEIWSGCLDLPMRDMQRRVENVMTRRRQQPSPSTNNQGPQPQQGYLPSGGPRSDSHTSIPTRPSDQNLARGRQGSNPLDVRPHPESTETETRAGLNRPNGRKLRPNPHLLILDSGMRRCRTPRRAYRPNRPHRLRG</sequence>
<feature type="domain" description="Rho-GAP" evidence="13">
    <location>
        <begin position="1244"/>
        <end position="1447"/>
    </location>
</feature>
<dbReference type="SUPFAM" id="SSF57716">
    <property type="entry name" value="Glucocorticoid receptor-like (DNA-binding domain)"/>
    <property type="match status" value="3"/>
</dbReference>
<evidence type="ECO:0000256" key="4">
    <source>
        <dbReference type="ARBA" id="ARBA00022692"/>
    </source>
</evidence>
<evidence type="ECO:0000256" key="6">
    <source>
        <dbReference type="ARBA" id="ARBA00022833"/>
    </source>
</evidence>
<evidence type="ECO:0000313" key="14">
    <source>
        <dbReference type="EMBL" id="QRW17011.1"/>
    </source>
</evidence>
<feature type="compositionally biased region" description="Polar residues" evidence="10">
    <location>
        <begin position="342"/>
        <end position="353"/>
    </location>
</feature>
<feature type="compositionally biased region" description="Low complexity" evidence="10">
    <location>
        <begin position="11"/>
        <end position="20"/>
    </location>
</feature>
<dbReference type="Pfam" id="PF06027">
    <property type="entry name" value="SLC35F"/>
    <property type="match status" value="1"/>
</dbReference>
<dbReference type="Pfam" id="PF00620">
    <property type="entry name" value="RhoGAP"/>
    <property type="match status" value="1"/>
</dbReference>
<feature type="transmembrane region" description="Helical" evidence="11">
    <location>
        <begin position="227"/>
        <end position="250"/>
    </location>
</feature>
<feature type="compositionally biased region" description="Basic and acidic residues" evidence="10">
    <location>
        <begin position="931"/>
        <end position="943"/>
    </location>
</feature>
<comment type="subcellular location">
    <subcellularLocation>
        <location evidence="1">Membrane</location>
        <topology evidence="1">Multi-pass membrane protein</topology>
    </subcellularLocation>
</comment>
<evidence type="ECO:0000256" key="11">
    <source>
        <dbReference type="SAM" id="Phobius"/>
    </source>
</evidence>
<dbReference type="GO" id="GO:0016020">
    <property type="term" value="C:membrane"/>
    <property type="evidence" value="ECO:0007669"/>
    <property type="project" value="UniProtKB-SubCell"/>
</dbReference>
<dbReference type="PANTHER" id="PTHR14233">
    <property type="entry name" value="DUF914-RELATED"/>
    <property type="match status" value="1"/>
</dbReference>
<dbReference type="GeneID" id="67027292"/>
<feature type="region of interest" description="Disordered" evidence="10">
    <location>
        <begin position="829"/>
        <end position="851"/>
    </location>
</feature>
<name>A0A8H8NNG8_9AGAM</name>
<dbReference type="Gene3D" id="1.10.555.10">
    <property type="entry name" value="Rho GTPase activation protein"/>
    <property type="match status" value="1"/>
</dbReference>
<evidence type="ECO:0000256" key="10">
    <source>
        <dbReference type="SAM" id="MobiDB-lite"/>
    </source>
</evidence>
<accession>A0A8H8NNG8</accession>
<dbReference type="CDD" id="cd09391">
    <property type="entry name" value="LIM1_Lrg1p_like"/>
    <property type="match status" value="1"/>
</dbReference>
<dbReference type="GO" id="GO:0007165">
    <property type="term" value="P:signal transduction"/>
    <property type="evidence" value="ECO:0007669"/>
    <property type="project" value="InterPro"/>
</dbReference>
<dbReference type="CDD" id="cd09392">
    <property type="entry name" value="LIM2_Lrg1p_like"/>
    <property type="match status" value="1"/>
</dbReference>
<evidence type="ECO:0000256" key="5">
    <source>
        <dbReference type="ARBA" id="ARBA00022723"/>
    </source>
</evidence>
<dbReference type="InterPro" id="IPR008936">
    <property type="entry name" value="Rho_GTPase_activation_prot"/>
</dbReference>
<feature type="region of interest" description="Disordered" evidence="10">
    <location>
        <begin position="310"/>
        <end position="439"/>
    </location>
</feature>
<evidence type="ECO:0000256" key="3">
    <source>
        <dbReference type="ARBA" id="ARBA00022448"/>
    </source>
</evidence>
<evidence type="ECO:0000256" key="1">
    <source>
        <dbReference type="ARBA" id="ARBA00004141"/>
    </source>
</evidence>
<keyword evidence="7 11" id="KW-1133">Transmembrane helix</keyword>
<feature type="compositionally biased region" description="Polar residues" evidence="10">
    <location>
        <begin position="1062"/>
        <end position="1071"/>
    </location>
</feature>
<dbReference type="Proteomes" id="UP000650533">
    <property type="component" value="Chromosome 2"/>
</dbReference>
<dbReference type="InterPro" id="IPR009262">
    <property type="entry name" value="SLC35_F1/F2/F6"/>
</dbReference>
<feature type="compositionally biased region" description="Basic residues" evidence="10">
    <location>
        <begin position="1576"/>
        <end position="1595"/>
    </location>
</feature>
<feature type="domain" description="LIM zinc-binding" evidence="12">
    <location>
        <begin position="505"/>
        <end position="565"/>
    </location>
</feature>
<feature type="transmembrane region" description="Helical" evidence="11">
    <location>
        <begin position="256"/>
        <end position="277"/>
    </location>
</feature>
<dbReference type="Gene3D" id="2.10.110.10">
    <property type="entry name" value="Cysteine Rich Protein"/>
    <property type="match status" value="2"/>
</dbReference>
<keyword evidence="9" id="KW-0440">LIM domain</keyword>
<feature type="compositionally biased region" description="Low complexity" evidence="10">
    <location>
        <begin position="388"/>
        <end position="406"/>
    </location>
</feature>
<dbReference type="InterPro" id="IPR001781">
    <property type="entry name" value="Znf_LIM"/>
</dbReference>
<dbReference type="RefSeq" id="XP_043177248.1">
    <property type="nucleotide sequence ID" value="XM_043324829.1"/>
</dbReference>
<feature type="region of interest" description="Disordered" evidence="10">
    <location>
        <begin position="1"/>
        <end position="41"/>
    </location>
</feature>
<evidence type="ECO:0000256" key="7">
    <source>
        <dbReference type="ARBA" id="ARBA00022989"/>
    </source>
</evidence>
<feature type="region of interest" description="Disordered" evidence="10">
    <location>
        <begin position="923"/>
        <end position="951"/>
    </location>
</feature>
<feature type="region of interest" description="Disordered" evidence="10">
    <location>
        <begin position="1481"/>
        <end position="1595"/>
    </location>
</feature>
<evidence type="ECO:0000256" key="2">
    <source>
        <dbReference type="ARBA" id="ARBA00007863"/>
    </source>
</evidence>
<dbReference type="FunFam" id="2.10.110.10:FF:000058">
    <property type="entry name" value="Rho GTPase activator Lrg11"/>
    <property type="match status" value="1"/>
</dbReference>
<dbReference type="PROSITE" id="PS50023">
    <property type="entry name" value="LIM_DOMAIN_2"/>
    <property type="match status" value="2"/>
</dbReference>
<feature type="transmembrane region" description="Helical" evidence="11">
    <location>
        <begin position="107"/>
        <end position="127"/>
    </location>
</feature>
<reference evidence="14" key="1">
    <citation type="submission" date="2020-05" db="EMBL/GenBank/DDBJ databases">
        <title>Evolutionary and genomic comparisons of hybrid uninucleate and nonhybrid Rhizoctonia fungi.</title>
        <authorList>
            <person name="Li C."/>
            <person name="Chen X."/>
        </authorList>
    </citation>
    <scope>NUCLEOTIDE SEQUENCE</scope>
    <source>
        <strain evidence="14">AG-1 IA</strain>
    </source>
</reference>
<evidence type="ECO:0000259" key="13">
    <source>
        <dbReference type="PROSITE" id="PS50238"/>
    </source>
</evidence>
<protein>
    <submittedName>
        <fullName evidence="14">Solute carrier family 35</fullName>
    </submittedName>
</protein>
<dbReference type="SMART" id="SM00324">
    <property type="entry name" value="RhoGAP"/>
    <property type="match status" value="1"/>
</dbReference>
<dbReference type="InterPro" id="IPR000198">
    <property type="entry name" value="RhoGAP_dom"/>
</dbReference>
<feature type="transmembrane region" description="Helical" evidence="11">
    <location>
        <begin position="282"/>
        <end position="301"/>
    </location>
</feature>
<evidence type="ECO:0000256" key="9">
    <source>
        <dbReference type="PROSITE-ProRule" id="PRU00125"/>
    </source>
</evidence>